<evidence type="ECO:0000313" key="4">
    <source>
        <dbReference type="Proteomes" id="UP000263489"/>
    </source>
</evidence>
<dbReference type="InterPro" id="IPR013509">
    <property type="entry name" value="RNR_lsu_N"/>
</dbReference>
<feature type="non-terminal residue" evidence="3">
    <location>
        <position position="85"/>
    </location>
</feature>
<reference evidence="3 4" key="1">
    <citation type="journal article" date="2018" name="Nat. Biotechnol.">
        <title>A standardized bacterial taxonomy based on genome phylogeny substantially revises the tree of life.</title>
        <authorList>
            <person name="Parks D.H."/>
            <person name="Chuvochina M."/>
            <person name="Waite D.W."/>
            <person name="Rinke C."/>
            <person name="Skarshewski A."/>
            <person name="Chaumeil P.A."/>
            <person name="Hugenholtz P."/>
        </authorList>
    </citation>
    <scope>NUCLEOTIDE SEQUENCE [LARGE SCALE GENOMIC DNA]</scope>
    <source>
        <strain evidence="3">UBA9380</strain>
    </source>
</reference>
<sequence length="85" mass="9440">MNAKAQAVVTTIPMQEASIDIWHSKYQLKTKTGEPVDKDINATYERVAKALAEVENKSVRTQHMKNFIWALQNGAIPAGRITSNA</sequence>
<gene>
    <name evidence="3" type="ORF">DC045_03060</name>
</gene>
<dbReference type="Proteomes" id="UP000263489">
    <property type="component" value="Unassembled WGS sequence"/>
</dbReference>
<name>A0A352IPC5_9GAMM</name>
<dbReference type="SUPFAM" id="SSF51998">
    <property type="entry name" value="PFL-like glycyl radical enzymes"/>
    <property type="match status" value="1"/>
</dbReference>
<evidence type="ECO:0000259" key="2">
    <source>
        <dbReference type="Pfam" id="PF00317"/>
    </source>
</evidence>
<protein>
    <submittedName>
        <fullName evidence="3">Ribonucleoside-diphosphate reductase, adenosylcobalamin-dependent</fullName>
    </submittedName>
</protein>
<accession>A0A352IPC5</accession>
<dbReference type="AlphaFoldDB" id="A0A352IPC5"/>
<evidence type="ECO:0000313" key="3">
    <source>
        <dbReference type="EMBL" id="HBC33308.1"/>
    </source>
</evidence>
<organism evidence="3 4">
    <name type="scientific">Marinobacter adhaerens</name>
    <dbReference type="NCBI Taxonomy" id="1033846"/>
    <lineage>
        <taxon>Bacteria</taxon>
        <taxon>Pseudomonadati</taxon>
        <taxon>Pseudomonadota</taxon>
        <taxon>Gammaproteobacteria</taxon>
        <taxon>Pseudomonadales</taxon>
        <taxon>Marinobacteraceae</taxon>
        <taxon>Marinobacter</taxon>
    </lineage>
</organism>
<dbReference type="GO" id="GO:0004748">
    <property type="term" value="F:ribonucleoside-diphosphate reductase activity, thioredoxin disulfide as acceptor"/>
    <property type="evidence" value="ECO:0007669"/>
    <property type="project" value="InterPro"/>
</dbReference>
<keyword evidence="1" id="KW-0215">Deoxyribonucleotide synthesis</keyword>
<evidence type="ECO:0000256" key="1">
    <source>
        <dbReference type="ARBA" id="ARBA00023116"/>
    </source>
</evidence>
<dbReference type="GO" id="GO:0009263">
    <property type="term" value="P:deoxyribonucleotide biosynthetic process"/>
    <property type="evidence" value="ECO:0007669"/>
    <property type="project" value="UniProtKB-KW"/>
</dbReference>
<dbReference type="EMBL" id="DNNA01000050">
    <property type="protein sequence ID" value="HBC33308.1"/>
    <property type="molecule type" value="Genomic_DNA"/>
</dbReference>
<feature type="domain" description="Ribonucleotide reductase large subunit N-terminal" evidence="2">
    <location>
        <begin position="16"/>
        <end position="85"/>
    </location>
</feature>
<dbReference type="Pfam" id="PF00317">
    <property type="entry name" value="Ribonuc_red_lgN"/>
    <property type="match status" value="1"/>
</dbReference>
<dbReference type="GO" id="GO:0005524">
    <property type="term" value="F:ATP binding"/>
    <property type="evidence" value="ECO:0007669"/>
    <property type="project" value="InterPro"/>
</dbReference>
<comment type="caution">
    <text evidence="3">The sequence shown here is derived from an EMBL/GenBank/DDBJ whole genome shotgun (WGS) entry which is preliminary data.</text>
</comment>
<proteinExistence type="predicted"/>